<proteinExistence type="predicted"/>
<evidence type="ECO:0000313" key="1">
    <source>
        <dbReference type="EMBL" id="OEO29807.1"/>
    </source>
</evidence>
<dbReference type="AlphaFoldDB" id="A0A1E5XMH9"/>
<comment type="caution">
    <text evidence="1">The sequence shown here is derived from an EMBL/GenBank/DDBJ whole genome shotgun (WGS) entry which is preliminary data.</text>
</comment>
<accession>A0A1E5XMH9</accession>
<dbReference type="Proteomes" id="UP000095463">
    <property type="component" value="Unassembled WGS sequence"/>
</dbReference>
<reference evidence="1 2" key="1">
    <citation type="journal article" date="2015" name="Genome Announc.">
        <title>Genome Assemblies of Three Soil-Associated Devosia species: D. insulae, D. limi, and D. soli.</title>
        <authorList>
            <person name="Hassan Y.I."/>
            <person name="Lepp D."/>
            <person name="Zhou T."/>
        </authorList>
    </citation>
    <scope>NUCLEOTIDE SEQUENCE [LARGE SCALE GENOMIC DNA]</scope>
    <source>
        <strain evidence="1 2">DS-56</strain>
    </source>
</reference>
<dbReference type="EMBL" id="LAJE02000257">
    <property type="protein sequence ID" value="OEO29807.1"/>
    <property type="molecule type" value="Genomic_DNA"/>
</dbReference>
<gene>
    <name evidence="1" type="ORF">VW23_001815</name>
</gene>
<evidence type="ECO:0000313" key="2">
    <source>
        <dbReference type="Proteomes" id="UP000095463"/>
    </source>
</evidence>
<keyword evidence="2" id="KW-1185">Reference proteome</keyword>
<protein>
    <submittedName>
        <fullName evidence="1">Uncharacterized protein</fullName>
    </submittedName>
</protein>
<organism evidence="1 2">
    <name type="scientific">Devosia insulae DS-56</name>
    <dbReference type="NCBI Taxonomy" id="1116389"/>
    <lineage>
        <taxon>Bacteria</taxon>
        <taxon>Pseudomonadati</taxon>
        <taxon>Pseudomonadota</taxon>
        <taxon>Alphaproteobacteria</taxon>
        <taxon>Hyphomicrobiales</taxon>
        <taxon>Devosiaceae</taxon>
        <taxon>Devosia</taxon>
    </lineage>
</organism>
<sequence length="265" mass="29723">MLDRRPTAADMRRFVAELHGPHVTERSTKLWRGRQSADRFLVTCQPELLGPDPRHRFRDIALALACDPAATERLLASWDRVITVHLGCDGIDPPLFKLYVEYELGRSGRSDIPDDTIFLSVKWRPGREANFSRYRHLSYPTNGVEARDALRKSFARDVGEASAAFTDRVLSELITPEGRVDVMLVEDEDTPRKSFDINLYRVDTPLARHRRALAELCEAFGLPAAAPQILADGAGTMLGHIAIGRDAAGSEFVTLYYAATKHDHR</sequence>
<name>A0A1E5XMH9_9HYPH</name>